<dbReference type="AlphaFoldDB" id="B0TJU7"/>
<protein>
    <submittedName>
        <fullName evidence="1">Phospholipase</fullName>
    </submittedName>
</protein>
<dbReference type="Gene3D" id="3.40.50.1820">
    <property type="entry name" value="alpha/beta hydrolase"/>
    <property type="match status" value="1"/>
</dbReference>
<dbReference type="EMBL" id="CP000931">
    <property type="protein sequence ID" value="ABZ78515.1"/>
    <property type="molecule type" value="Genomic_DNA"/>
</dbReference>
<dbReference type="RefSeq" id="WP_012279032.1">
    <property type="nucleotide sequence ID" value="NC_010334.1"/>
</dbReference>
<dbReference type="Proteomes" id="UP000001317">
    <property type="component" value="Chromosome"/>
</dbReference>
<accession>B0TJU7</accession>
<gene>
    <name evidence="1" type="ordered locus">Shal_3975</name>
</gene>
<keyword evidence="2" id="KW-1185">Reference proteome</keyword>
<dbReference type="HOGENOM" id="CLU_612352_0_0_6"/>
<dbReference type="InterPro" id="IPR029058">
    <property type="entry name" value="AB_hydrolase_fold"/>
</dbReference>
<sequence>MSSSGKLLAVEVMMELVFVHGWSVTNTDTYAQLPQALVKLMDPEVALSIRHIHLGRYISFDDEVRLSDIAKAFNDAREELLGDKPFAVITHSTGAPVMRQWLQMYFAADKLALCPLTHLIMLAPANHGSALAQLGKSRLGRIKSFFGGIEPGERILDWLELGSDGQHQLNLHWLKEFTLAGPLPFVLTGETIDSQFYDYLNSYTAEAGSDGVVRVASANLNFSHLLLAQTTQTCDGFDGLCVSTLELRKHSKPRQRTAFEVINNASHSGSKKGIMGSVTSRNAATKPVVQRIIQCLKVGNLTEYEALSEQMTLASQVKRKPRASMLVVRVTDDTGLPVEDFDIILLSGVEFVPGKFTKGFMLDKQKNHKNNHVVTFYFDANKLAKVSDGKIGLRVEPRPNNGMCYYRSGEFHSDSEQMQVLLKADQTTMVDIILQRQISPKTFTLVAPEDSGDFSHLADN</sequence>
<organism evidence="1 2">
    <name type="scientific">Shewanella halifaxensis (strain HAW-EB4)</name>
    <dbReference type="NCBI Taxonomy" id="458817"/>
    <lineage>
        <taxon>Bacteria</taxon>
        <taxon>Pseudomonadati</taxon>
        <taxon>Pseudomonadota</taxon>
        <taxon>Gammaproteobacteria</taxon>
        <taxon>Alteromonadales</taxon>
        <taxon>Shewanellaceae</taxon>
        <taxon>Shewanella</taxon>
    </lineage>
</organism>
<evidence type="ECO:0000313" key="2">
    <source>
        <dbReference type="Proteomes" id="UP000001317"/>
    </source>
</evidence>
<dbReference type="eggNOG" id="COG1075">
    <property type="taxonomic scope" value="Bacteria"/>
</dbReference>
<dbReference type="SUPFAM" id="SSF53474">
    <property type="entry name" value="alpha/beta-Hydrolases"/>
    <property type="match status" value="1"/>
</dbReference>
<name>B0TJU7_SHEHH</name>
<dbReference type="KEGG" id="shl:Shal_3975"/>
<dbReference type="STRING" id="458817.Shal_3975"/>
<reference evidence="1" key="1">
    <citation type="submission" date="2008-01" db="EMBL/GenBank/DDBJ databases">
        <title>Complete sequence of Shewanella halifaxensis HAW-EB4.</title>
        <authorList>
            <consortium name="US DOE Joint Genome Institute"/>
            <person name="Copeland A."/>
            <person name="Lucas S."/>
            <person name="Lapidus A."/>
            <person name="Glavina del Rio T."/>
            <person name="Dalin E."/>
            <person name="Tice H."/>
            <person name="Bruce D."/>
            <person name="Goodwin L."/>
            <person name="Pitluck S."/>
            <person name="Sims D."/>
            <person name="Brettin T."/>
            <person name="Detter J.C."/>
            <person name="Han C."/>
            <person name="Kuske C.R."/>
            <person name="Schmutz J."/>
            <person name="Larimer F."/>
            <person name="Land M."/>
            <person name="Hauser L."/>
            <person name="Kyrpides N."/>
            <person name="Kim E."/>
            <person name="Zhao J.-S."/>
            <person name="Richardson P."/>
        </authorList>
    </citation>
    <scope>NUCLEOTIDE SEQUENCE [LARGE SCALE GENOMIC DNA]</scope>
    <source>
        <strain evidence="1">HAW-EB4</strain>
    </source>
</reference>
<dbReference type="ESTHER" id="shehh-b0tju7">
    <property type="family name" value="PlaB"/>
</dbReference>
<evidence type="ECO:0000313" key="1">
    <source>
        <dbReference type="EMBL" id="ABZ78515.1"/>
    </source>
</evidence>
<proteinExistence type="predicted"/>